<dbReference type="Pfam" id="PF00156">
    <property type="entry name" value="Pribosyltran"/>
    <property type="match status" value="1"/>
</dbReference>
<keyword evidence="3" id="KW-0808">Transferase</keyword>
<dbReference type="InterPro" id="IPR029057">
    <property type="entry name" value="PRTase-like"/>
</dbReference>
<feature type="chain" id="PRO_5043643705" evidence="1">
    <location>
        <begin position="29"/>
        <end position="245"/>
    </location>
</feature>
<reference evidence="3 4" key="1">
    <citation type="submission" date="2024-02" db="EMBL/GenBank/DDBJ databases">
        <title>FIRST GENOME SEQUENCES OF Leishmania (Viannia) shawi, Leishmania (Viannia) lindenbergi AND Leishmania (Viannia) utingensis.</title>
        <authorList>
            <person name="Resadore F."/>
            <person name="Custodio M.G.F."/>
            <person name="Boite M.C."/>
            <person name="Cupolillo E."/>
            <person name="Ferreira G.E.M."/>
        </authorList>
    </citation>
    <scope>NUCLEOTIDE SEQUENCE [LARGE SCALE GENOMIC DNA]</scope>
    <source>
        <strain evidence="3 4">MHOM/BR/1966/M15733</strain>
    </source>
</reference>
<keyword evidence="4" id="KW-1185">Reference proteome</keyword>
<gene>
    <name evidence="3" type="ORF">Q4I31_004649</name>
</gene>
<evidence type="ECO:0000313" key="4">
    <source>
        <dbReference type="Proteomes" id="UP001500131"/>
    </source>
</evidence>
<evidence type="ECO:0000256" key="1">
    <source>
        <dbReference type="SAM" id="SignalP"/>
    </source>
</evidence>
<dbReference type="SUPFAM" id="SSF53271">
    <property type="entry name" value="PRTase-like"/>
    <property type="match status" value="1"/>
</dbReference>
<name>A0AAW3ABZ6_9TRYP</name>
<dbReference type="Gene3D" id="3.40.50.2020">
    <property type="match status" value="1"/>
</dbReference>
<dbReference type="Proteomes" id="UP001500131">
    <property type="component" value="Unassembled WGS sequence"/>
</dbReference>
<organism evidence="3 4">
    <name type="scientific">Leishmania lindenbergi</name>
    <dbReference type="NCBI Taxonomy" id="651832"/>
    <lineage>
        <taxon>Eukaryota</taxon>
        <taxon>Discoba</taxon>
        <taxon>Euglenozoa</taxon>
        <taxon>Kinetoplastea</taxon>
        <taxon>Metakinetoplastina</taxon>
        <taxon>Trypanosomatida</taxon>
        <taxon>Trypanosomatidae</taxon>
        <taxon>Leishmaniinae</taxon>
        <taxon>Leishmania</taxon>
    </lineage>
</organism>
<dbReference type="GO" id="GO:0016740">
    <property type="term" value="F:transferase activity"/>
    <property type="evidence" value="ECO:0007669"/>
    <property type="project" value="UniProtKB-KW"/>
</dbReference>
<dbReference type="InterPro" id="IPR000836">
    <property type="entry name" value="PRTase_dom"/>
</dbReference>
<evidence type="ECO:0000313" key="3">
    <source>
        <dbReference type="EMBL" id="KAL0502064.1"/>
    </source>
</evidence>
<accession>A0AAW3ABZ6</accession>
<proteinExistence type="predicted"/>
<feature type="signal peptide" evidence="1">
    <location>
        <begin position="1"/>
        <end position="28"/>
    </location>
</feature>
<protein>
    <submittedName>
        <fullName evidence="3">Phosphoribosyl transferase domain containing protein</fullName>
    </submittedName>
</protein>
<dbReference type="AlphaFoldDB" id="A0AAW3ABZ6"/>
<evidence type="ECO:0000259" key="2">
    <source>
        <dbReference type="Pfam" id="PF00156"/>
    </source>
</evidence>
<dbReference type="EMBL" id="JBAMZK010000028">
    <property type="protein sequence ID" value="KAL0502064.1"/>
    <property type="molecule type" value="Genomic_DNA"/>
</dbReference>
<comment type="caution">
    <text evidence="3">The sequence shown here is derived from an EMBL/GenBank/DDBJ whole genome shotgun (WGS) entry which is preliminary data.</text>
</comment>
<sequence>MLGIETRGCILGAPLALLLGLPFVPVRRDDISENTFVTEGDGKLPAVPIAVRNNSISAASRVVIVDEFISSSRTMDSTMDCAVVAGLTVVKTVAVCDMSASGGVDYIHREKRMKNANVVTLFRLRSCPGALFLQMLRQVAHMRTSRSPLFSLAPVLGLSIDGLFVCAWPCVPVFPRHFLVASLCFARPPPSLRYAFLSPSTCGYLCAAPSLSFLPLSAASRTFPTPLLSRVKVTVLRVGIAAASP</sequence>
<feature type="domain" description="Phosphoribosyltransferase" evidence="2">
    <location>
        <begin position="2"/>
        <end position="107"/>
    </location>
</feature>
<keyword evidence="1" id="KW-0732">Signal</keyword>